<proteinExistence type="predicted"/>
<evidence type="ECO:0000256" key="1">
    <source>
        <dbReference type="SAM" id="Coils"/>
    </source>
</evidence>
<name>A0A4Y9XRA3_9AGAM</name>
<feature type="coiled-coil region" evidence="1">
    <location>
        <begin position="30"/>
        <end position="67"/>
    </location>
</feature>
<evidence type="ECO:0000313" key="3">
    <source>
        <dbReference type="Proteomes" id="UP000298327"/>
    </source>
</evidence>
<gene>
    <name evidence="2" type="ORF">EVG20_g10461</name>
</gene>
<reference evidence="2 3" key="1">
    <citation type="submission" date="2019-02" db="EMBL/GenBank/DDBJ databases">
        <title>Genome sequencing of the rare red list fungi Dentipellis fragilis.</title>
        <authorList>
            <person name="Buettner E."/>
            <person name="Kellner H."/>
        </authorList>
    </citation>
    <scope>NUCLEOTIDE SEQUENCE [LARGE SCALE GENOMIC DNA]</scope>
    <source>
        <strain evidence="2 3">DSM 105465</strain>
    </source>
</reference>
<comment type="caution">
    <text evidence="2">The sequence shown here is derived from an EMBL/GenBank/DDBJ whole genome shotgun (WGS) entry which is preliminary data.</text>
</comment>
<sequence>MSTSTDHRRKRSLQESHVDLSKTNTALYRLRQLQAELEGIEETEAEMAAVMKHVNALEDILNDLTERIDFSAFNNNDLQVWYKGWLLRFQEELVDRARAFRRMYVVLELRWNILQIYNHVDMDHGAGARMVIDAVLLVLAEIAADAQNDTDVAILPGLRLMPEDGVQFFNPRLAFSVAQLENPDIRSLAFYIPEALSQAMAIIKTTRSSNARLYLSNGATWIFVVLASKDEQ</sequence>
<dbReference type="OrthoDB" id="3144838at2759"/>
<dbReference type="AlphaFoldDB" id="A0A4Y9XRA3"/>
<protein>
    <submittedName>
        <fullName evidence="2">Uncharacterized protein</fullName>
    </submittedName>
</protein>
<dbReference type="EMBL" id="SEOQ01001272">
    <property type="protein sequence ID" value="TFY52650.1"/>
    <property type="molecule type" value="Genomic_DNA"/>
</dbReference>
<organism evidence="2 3">
    <name type="scientific">Dentipellis fragilis</name>
    <dbReference type="NCBI Taxonomy" id="205917"/>
    <lineage>
        <taxon>Eukaryota</taxon>
        <taxon>Fungi</taxon>
        <taxon>Dikarya</taxon>
        <taxon>Basidiomycota</taxon>
        <taxon>Agaricomycotina</taxon>
        <taxon>Agaricomycetes</taxon>
        <taxon>Russulales</taxon>
        <taxon>Hericiaceae</taxon>
        <taxon>Dentipellis</taxon>
    </lineage>
</organism>
<keyword evidence="3" id="KW-1185">Reference proteome</keyword>
<evidence type="ECO:0000313" key="2">
    <source>
        <dbReference type="EMBL" id="TFY52650.1"/>
    </source>
</evidence>
<dbReference type="Proteomes" id="UP000298327">
    <property type="component" value="Unassembled WGS sequence"/>
</dbReference>
<accession>A0A4Y9XRA3</accession>
<keyword evidence="1" id="KW-0175">Coiled coil</keyword>